<name>A0ACD3AKF0_9AGAR</name>
<keyword evidence="2" id="KW-1185">Reference proteome</keyword>
<dbReference type="EMBL" id="ML208412">
    <property type="protein sequence ID" value="TFK66201.1"/>
    <property type="molecule type" value="Genomic_DNA"/>
</dbReference>
<evidence type="ECO:0000313" key="2">
    <source>
        <dbReference type="Proteomes" id="UP000308600"/>
    </source>
</evidence>
<gene>
    <name evidence="1" type="ORF">BDN72DRAFT_772347</name>
</gene>
<evidence type="ECO:0000313" key="1">
    <source>
        <dbReference type="EMBL" id="TFK66201.1"/>
    </source>
</evidence>
<reference evidence="1 2" key="1">
    <citation type="journal article" date="2019" name="Nat. Ecol. Evol.">
        <title>Megaphylogeny resolves global patterns of mushroom evolution.</title>
        <authorList>
            <person name="Varga T."/>
            <person name="Krizsan K."/>
            <person name="Foldi C."/>
            <person name="Dima B."/>
            <person name="Sanchez-Garcia M."/>
            <person name="Sanchez-Ramirez S."/>
            <person name="Szollosi G.J."/>
            <person name="Szarkandi J.G."/>
            <person name="Papp V."/>
            <person name="Albert L."/>
            <person name="Andreopoulos W."/>
            <person name="Angelini C."/>
            <person name="Antonin V."/>
            <person name="Barry K.W."/>
            <person name="Bougher N.L."/>
            <person name="Buchanan P."/>
            <person name="Buyck B."/>
            <person name="Bense V."/>
            <person name="Catcheside P."/>
            <person name="Chovatia M."/>
            <person name="Cooper J."/>
            <person name="Damon W."/>
            <person name="Desjardin D."/>
            <person name="Finy P."/>
            <person name="Geml J."/>
            <person name="Haridas S."/>
            <person name="Hughes K."/>
            <person name="Justo A."/>
            <person name="Karasinski D."/>
            <person name="Kautmanova I."/>
            <person name="Kiss B."/>
            <person name="Kocsube S."/>
            <person name="Kotiranta H."/>
            <person name="LaButti K.M."/>
            <person name="Lechner B.E."/>
            <person name="Liimatainen K."/>
            <person name="Lipzen A."/>
            <person name="Lukacs Z."/>
            <person name="Mihaltcheva S."/>
            <person name="Morgado L.N."/>
            <person name="Niskanen T."/>
            <person name="Noordeloos M.E."/>
            <person name="Ohm R.A."/>
            <person name="Ortiz-Santana B."/>
            <person name="Ovrebo C."/>
            <person name="Racz N."/>
            <person name="Riley R."/>
            <person name="Savchenko A."/>
            <person name="Shiryaev A."/>
            <person name="Soop K."/>
            <person name="Spirin V."/>
            <person name="Szebenyi C."/>
            <person name="Tomsovsky M."/>
            <person name="Tulloss R.E."/>
            <person name="Uehling J."/>
            <person name="Grigoriev I.V."/>
            <person name="Vagvolgyi C."/>
            <person name="Papp T."/>
            <person name="Martin F.M."/>
            <person name="Miettinen O."/>
            <person name="Hibbett D.S."/>
            <person name="Nagy L.G."/>
        </authorList>
    </citation>
    <scope>NUCLEOTIDE SEQUENCE [LARGE SCALE GENOMIC DNA]</scope>
    <source>
        <strain evidence="1 2">NL-1719</strain>
    </source>
</reference>
<accession>A0ACD3AKF0</accession>
<protein>
    <submittedName>
        <fullName evidence="1">WD40 repeat-like protein</fullName>
    </submittedName>
</protein>
<sequence>MDWLRHFKTLPLDHQDAVEKRDEVFWLHGLAGSGKSSVANTIAAMVEQEGFYLSCFSCKRDDPELSDPRRLLPTLAYRIAQQHSGYRTTLVDVLSSGSVGAGIITGDLHKQFKTLFEDLVTKVESPPRAHVIVIDALDECGKPNDQRQLSRHLLSLAGLVPWIKVFITSRPEPTITDVLRPAPSCHARDINAEEYTTSDIRLYIQTKLESMAAMDEISPFNDDDINRLVDQAAGLFIWCATLFKYIANSWDKEGDLRQFLSGAAKTEPLQQLYALYDKVLDGAVHSEHRQKQTRLLRVILGLILITADNKPLSANALCVFLQSDTQYAVQNARLVRTATRSLHAVLYEDHASGGAIRVYHPSFLDFLRDRIENGVAGWVGIDQLQRLAFKSCFQTLNKELKFNICRLESSSSLNKNIQNLPDKIAAHISESLQYCSLFWFSHLEGVTLKEDDKAVKASVSGFLKSTKVLFWLEVLSLLNAVGRGIMMLRDSREFFKDYPDILSAAADLERFALSCSEAFESAPHIYQSALAWLPGTSQTLDMAKRSDSFNHLHMITNREQRWEGARWVKHVDVQVWSVAYSPNGHYIAAGLDNGTVCIWNSRTGEAVHQPLTGHRARVESVAFSPDSQLLASGSFDGSIRIWNVATGAAVMTMGGDGYDDMFMGVAFLPDGHRIASGSFGRGVRIWDINAGRVIESSWSDGVWPLAFSPDGERIVTYDNPDTNIIVFGEDIVKAVVIRNARTGEPIGNPFKGNIGSSPTFAWSPDGQWVAASAGNGHVHIWNVQSGEVITQPLKGHTSRVRCIAFSLDSTQIASSSDDGSIRLWDVMTGRELCTPLKDHGDQVWSVTFSPDGQSILSGSSDGTIRIWDVDTLATTDGPSQVHSDHFQHVAFSPDGQYFASGSQDGRVCIWSTITGTAQCEPFTVDSSYLRCIVFSPDGHSVVTVSNYSRGTVGVWDSQTGAKLIEPWLGALGLGDLSVGFCPEGRRIISWSHKTIHVWDGETGVEINALNGHSDGVNSASLFPDGGRVVSGSDDKTLRIWDINTGEMIGEPLTGHRDFISCVSVSPDGQHIASGSEDLDVRIWDAQTHGIIHVLQGHTHSITTVSFSADGQYIVSGSVDRTIRIWNVKTGKAVGIPLRGHFGGVRRHSVAFSSDGQRILSCADDGMICMWDAQIGAAIVESSSACIDEESRNKHWKVCCSRMEVADGWVKEGDKLLFWIPQRYREHFQPQLHFSIPTMLKTIKPEVDLACLYRYTGNKWTGMYKG</sequence>
<proteinExistence type="predicted"/>
<dbReference type="Proteomes" id="UP000308600">
    <property type="component" value="Unassembled WGS sequence"/>
</dbReference>
<organism evidence="1 2">
    <name type="scientific">Pluteus cervinus</name>
    <dbReference type="NCBI Taxonomy" id="181527"/>
    <lineage>
        <taxon>Eukaryota</taxon>
        <taxon>Fungi</taxon>
        <taxon>Dikarya</taxon>
        <taxon>Basidiomycota</taxon>
        <taxon>Agaricomycotina</taxon>
        <taxon>Agaricomycetes</taxon>
        <taxon>Agaricomycetidae</taxon>
        <taxon>Agaricales</taxon>
        <taxon>Pluteineae</taxon>
        <taxon>Pluteaceae</taxon>
        <taxon>Pluteus</taxon>
    </lineage>
</organism>